<evidence type="ECO:0000313" key="2">
    <source>
        <dbReference type="EMBL" id="GEB03437.1"/>
    </source>
</evidence>
<dbReference type="STRING" id="586239.AD943_03690"/>
<sequence>MTEGFFKTFDQWSSNQNIAVSDKTLNATGTFYTSDLERIAIKMLAYSMRITMFDDYGGMNNYNFEQDDLSGYQLYLAVPAATDFPEWAEICEGKRAIEMYANNYNLDTAQSKSLQITIHSVS</sequence>
<feature type="domain" description="CdiA toxin EC869-like" evidence="1">
    <location>
        <begin position="6"/>
        <end position="105"/>
    </location>
</feature>
<dbReference type="RefSeq" id="WP_062508141.1">
    <property type="nucleotide sequence ID" value="NZ_BAQZ01000035.1"/>
</dbReference>
<reference evidence="2 3" key="1">
    <citation type="submission" date="2019-06" db="EMBL/GenBank/DDBJ databases">
        <title>Whole genome shotgun sequence of Gluconobacter roseus NBRC 3990.</title>
        <authorList>
            <person name="Hosoyama A."/>
            <person name="Uohara A."/>
            <person name="Ohji S."/>
            <person name="Ichikawa N."/>
        </authorList>
    </citation>
    <scope>NUCLEOTIDE SEQUENCE [LARGE SCALE GENOMIC DNA]</scope>
    <source>
        <strain evidence="2 3">NBRC 3990</strain>
    </source>
</reference>
<protein>
    <recommendedName>
        <fullName evidence="1">CdiA toxin EC869-like domain-containing protein</fullName>
    </recommendedName>
</protein>
<name>A0A4Y3M4Y8_9PROT</name>
<dbReference type="Proteomes" id="UP000320772">
    <property type="component" value="Unassembled WGS sequence"/>
</dbReference>
<accession>A0A4Y3M4Y8</accession>
<dbReference type="InterPro" id="IPR033799">
    <property type="entry name" value="CdiA_EC869-like"/>
</dbReference>
<comment type="caution">
    <text evidence="2">The sequence shown here is derived from an EMBL/GenBank/DDBJ whole genome shotgun (WGS) entry which is preliminary data.</text>
</comment>
<dbReference type="AlphaFoldDB" id="A0A4Y3M4Y8"/>
<evidence type="ECO:0000259" key="1">
    <source>
        <dbReference type="Pfam" id="PF21111"/>
    </source>
</evidence>
<dbReference type="EMBL" id="BJLY01000002">
    <property type="protein sequence ID" value="GEB03437.1"/>
    <property type="molecule type" value="Genomic_DNA"/>
</dbReference>
<gene>
    <name evidence="2" type="ORF">GRO01_10130</name>
</gene>
<proteinExistence type="predicted"/>
<dbReference type="Pfam" id="PF21111">
    <property type="entry name" value="CDI_toxin_EC869_like"/>
    <property type="match status" value="1"/>
</dbReference>
<dbReference type="Gene3D" id="3.40.1350.110">
    <property type="match status" value="1"/>
</dbReference>
<evidence type="ECO:0000313" key="3">
    <source>
        <dbReference type="Proteomes" id="UP000320772"/>
    </source>
</evidence>
<dbReference type="GO" id="GO:0004530">
    <property type="term" value="F:deoxyribonuclease I activity"/>
    <property type="evidence" value="ECO:0007669"/>
    <property type="project" value="InterPro"/>
</dbReference>
<keyword evidence="3" id="KW-1185">Reference proteome</keyword>
<organism evidence="2 3">
    <name type="scientific">Gluconobacter roseus NBRC 3990</name>
    <dbReference type="NCBI Taxonomy" id="1307950"/>
    <lineage>
        <taxon>Bacteria</taxon>
        <taxon>Pseudomonadati</taxon>
        <taxon>Pseudomonadota</taxon>
        <taxon>Alphaproteobacteria</taxon>
        <taxon>Acetobacterales</taxon>
        <taxon>Acetobacteraceae</taxon>
        <taxon>Gluconobacter</taxon>
    </lineage>
</organism>